<evidence type="ECO:0000256" key="1">
    <source>
        <dbReference type="SAM" id="SignalP"/>
    </source>
</evidence>
<proteinExistence type="predicted"/>
<dbReference type="EMBL" id="VWSF01000001">
    <property type="protein sequence ID" value="KAA5549306.1"/>
    <property type="molecule type" value="Genomic_DNA"/>
</dbReference>
<feature type="signal peptide" evidence="1">
    <location>
        <begin position="1"/>
        <end position="24"/>
    </location>
</feature>
<sequence length="363" mass="41633">MKNCYQAYVVLLVFFFCYCYKAQAQSELIPARIVKAPGDTINGYINFYDTDRSPNEVEFKAELGATMHTYQANEVHSFYLPSKGSWYFSKNIYLNYYSEILTENTNRIARSVSSTFFLHEIQKGNLLSLLMLVDEERKTRYFIQKDSVLSELINYDYSTSRDGNSYTVEVKQYINQLKSLLNDCESLEIRNSLSYTESALKQLLTKYHGCKGETIKQETKAEKPIYNAVINSGIFRRTTLDYLTPTVGIGFKVVLPRHFFNRYFLIQLDQYRYKNQEKGSEHRANGYHLSALAGSYFGKSKIQPFAHAGFHWPSIDSPMTKSYTVGAGVSYAKRINFEIRFPSLAGVMAALNVTFGNTSAKTK</sequence>
<protein>
    <submittedName>
        <fullName evidence="2">Uncharacterized protein</fullName>
    </submittedName>
</protein>
<dbReference type="SUPFAM" id="SSF56925">
    <property type="entry name" value="OMPA-like"/>
    <property type="match status" value="1"/>
</dbReference>
<dbReference type="Proteomes" id="UP000323426">
    <property type="component" value="Unassembled WGS sequence"/>
</dbReference>
<keyword evidence="3" id="KW-1185">Reference proteome</keyword>
<reference evidence="2 3" key="1">
    <citation type="submission" date="2019-09" db="EMBL/GenBank/DDBJ databases">
        <title>Genome sequence and assembly of Adhaeribacter sp.</title>
        <authorList>
            <person name="Chhetri G."/>
        </authorList>
    </citation>
    <scope>NUCLEOTIDE SEQUENCE [LARGE SCALE GENOMIC DNA]</scope>
    <source>
        <strain evidence="2 3">DK36</strain>
    </source>
</reference>
<evidence type="ECO:0000313" key="2">
    <source>
        <dbReference type="EMBL" id="KAA5549306.1"/>
    </source>
</evidence>
<dbReference type="AlphaFoldDB" id="A0A5M6DSL8"/>
<gene>
    <name evidence="2" type="ORF">F0145_01545</name>
</gene>
<name>A0A5M6DSL8_9BACT</name>
<comment type="caution">
    <text evidence="2">The sequence shown here is derived from an EMBL/GenBank/DDBJ whole genome shotgun (WGS) entry which is preliminary data.</text>
</comment>
<dbReference type="RefSeq" id="WP_150086301.1">
    <property type="nucleotide sequence ID" value="NZ_VWSF01000001.1"/>
</dbReference>
<evidence type="ECO:0000313" key="3">
    <source>
        <dbReference type="Proteomes" id="UP000323426"/>
    </source>
</evidence>
<dbReference type="InterPro" id="IPR011250">
    <property type="entry name" value="OMP/PagP_B-barrel"/>
</dbReference>
<keyword evidence="1" id="KW-0732">Signal</keyword>
<feature type="chain" id="PRO_5024358120" evidence="1">
    <location>
        <begin position="25"/>
        <end position="363"/>
    </location>
</feature>
<organism evidence="2 3">
    <name type="scientific">Adhaeribacter rhizoryzae</name>
    <dbReference type="NCBI Taxonomy" id="2607907"/>
    <lineage>
        <taxon>Bacteria</taxon>
        <taxon>Pseudomonadati</taxon>
        <taxon>Bacteroidota</taxon>
        <taxon>Cytophagia</taxon>
        <taxon>Cytophagales</taxon>
        <taxon>Hymenobacteraceae</taxon>
        <taxon>Adhaeribacter</taxon>
    </lineage>
</organism>
<accession>A0A5M6DSL8</accession>